<comment type="caution">
    <text evidence="3">The sequence shown here is derived from an EMBL/GenBank/DDBJ whole genome shotgun (WGS) entry which is preliminary data.</text>
</comment>
<gene>
    <name evidence="3" type="ORF">V1477_011799</name>
</gene>
<feature type="non-terminal residue" evidence="3">
    <location>
        <position position="481"/>
    </location>
</feature>
<feature type="region of interest" description="Disordered" evidence="1">
    <location>
        <begin position="270"/>
        <end position="293"/>
    </location>
</feature>
<organism evidence="3 4">
    <name type="scientific">Vespula maculifrons</name>
    <name type="common">Eastern yellow jacket</name>
    <name type="synonym">Wasp</name>
    <dbReference type="NCBI Taxonomy" id="7453"/>
    <lineage>
        <taxon>Eukaryota</taxon>
        <taxon>Metazoa</taxon>
        <taxon>Ecdysozoa</taxon>
        <taxon>Arthropoda</taxon>
        <taxon>Hexapoda</taxon>
        <taxon>Insecta</taxon>
        <taxon>Pterygota</taxon>
        <taxon>Neoptera</taxon>
        <taxon>Endopterygota</taxon>
        <taxon>Hymenoptera</taxon>
        <taxon>Apocrita</taxon>
        <taxon>Aculeata</taxon>
        <taxon>Vespoidea</taxon>
        <taxon>Vespidae</taxon>
        <taxon>Vespinae</taxon>
        <taxon>Vespula</taxon>
    </lineage>
</organism>
<evidence type="ECO:0000256" key="2">
    <source>
        <dbReference type="SAM" id="Phobius"/>
    </source>
</evidence>
<dbReference type="AlphaFoldDB" id="A0ABD2C090"/>
<feature type="transmembrane region" description="Helical" evidence="2">
    <location>
        <begin position="186"/>
        <end position="205"/>
    </location>
</feature>
<reference evidence="3 4" key="1">
    <citation type="journal article" date="2024" name="Ann. Entomol. Soc. Am.">
        <title>Genomic analyses of the southern and eastern yellowjacket wasps (Hymenoptera: Vespidae) reveal evolutionary signatures of social life.</title>
        <authorList>
            <person name="Catto M.A."/>
            <person name="Caine P.B."/>
            <person name="Orr S.E."/>
            <person name="Hunt B.G."/>
            <person name="Goodisman M.A.D."/>
        </authorList>
    </citation>
    <scope>NUCLEOTIDE SEQUENCE [LARGE SCALE GENOMIC DNA]</scope>
    <source>
        <strain evidence="3">232</strain>
        <tissue evidence="3">Head and thorax</tissue>
    </source>
</reference>
<protein>
    <submittedName>
        <fullName evidence="3">Uncharacterized protein</fullName>
    </submittedName>
</protein>
<feature type="region of interest" description="Disordered" evidence="1">
    <location>
        <begin position="435"/>
        <end position="481"/>
    </location>
</feature>
<feature type="transmembrane region" description="Helical" evidence="2">
    <location>
        <begin position="346"/>
        <end position="366"/>
    </location>
</feature>
<dbReference type="Proteomes" id="UP001607303">
    <property type="component" value="Unassembled WGS sequence"/>
</dbReference>
<proteinExistence type="predicted"/>
<name>A0ABD2C090_VESMC</name>
<sequence>MLNLIRFVILYVGHLYKMNIIKEQTFNMAQPIPLFSNRSVITAGALHNAVAKKYINSFLNAMISQDTEKEQLVCNKLLIIIITTMICNYKLWLDGWSIDKKLSEIILVQLRKRVTSGHGDNASFFYMVEKDVAKVSQVAVWVAGLAAAAASTLLAILVGLAVLQLAMASSAKKVVISYSTALIGKVALATLATSLAIVAASLFALQTDDRANSFVVSRGEAFYMQIKYIEYLDEYVIARVEILKRLKVRRVHDRRSIKWLKGHLILAEEDDEDNDEDDDEDDEDDDDNGDSFAGLHHGIGGVGGVSGGGNGGGFVGITGRRRRSLLKGAKDEIELDRRNKQKRGKLAAIALNFGVLVSAVYEGIYARRGGDPTKIRTIPDPRAATINNPGYREHHRPTNGGSISMTDASGKPYVGGAGNGSMASVATSGSAASTASPLRSSLKKPKPLGIHNPGFSAHSPTLSRNGSQKKVRIQTHSTEKN</sequence>
<keyword evidence="4" id="KW-1185">Reference proteome</keyword>
<feature type="region of interest" description="Disordered" evidence="1">
    <location>
        <begin position="375"/>
        <end position="414"/>
    </location>
</feature>
<evidence type="ECO:0000256" key="1">
    <source>
        <dbReference type="SAM" id="MobiDB-lite"/>
    </source>
</evidence>
<keyword evidence="2" id="KW-0472">Membrane</keyword>
<accession>A0ABD2C090</accession>
<keyword evidence="2" id="KW-0812">Transmembrane</keyword>
<keyword evidence="2" id="KW-1133">Transmembrane helix</keyword>
<feature type="compositionally biased region" description="Acidic residues" evidence="1">
    <location>
        <begin position="270"/>
        <end position="289"/>
    </location>
</feature>
<dbReference type="EMBL" id="JAYRBN010000063">
    <property type="protein sequence ID" value="KAL2738440.1"/>
    <property type="molecule type" value="Genomic_DNA"/>
</dbReference>
<feature type="transmembrane region" description="Helical" evidence="2">
    <location>
        <begin position="138"/>
        <end position="166"/>
    </location>
</feature>
<evidence type="ECO:0000313" key="4">
    <source>
        <dbReference type="Proteomes" id="UP001607303"/>
    </source>
</evidence>
<evidence type="ECO:0000313" key="3">
    <source>
        <dbReference type="EMBL" id="KAL2738440.1"/>
    </source>
</evidence>